<feature type="chain" id="PRO_5047504802" description="Ig-like domain repeat protein" evidence="1">
    <location>
        <begin position="32"/>
        <end position="373"/>
    </location>
</feature>
<evidence type="ECO:0000256" key="1">
    <source>
        <dbReference type="SAM" id="SignalP"/>
    </source>
</evidence>
<dbReference type="InterPro" id="IPR013783">
    <property type="entry name" value="Ig-like_fold"/>
</dbReference>
<keyword evidence="1" id="KW-0732">Signal</keyword>
<dbReference type="RefSeq" id="WP_167981532.1">
    <property type="nucleotide sequence ID" value="NZ_JAATEJ010000002.1"/>
</dbReference>
<proteinExistence type="predicted"/>
<keyword evidence="3" id="KW-1185">Reference proteome</keyword>
<sequence length="373" mass="38303">MNRRLRGALFGALAMLMGGGALLTATGTASAQTAHHHDAPRGAAVTLTARSTSITDSSPFSQVSVDTACPTDYQDNLNVYVVAPDGRESTVASRVTDGAPFSSRPVTATIPAATTGQTVVRSLKTALALVGQPIHDGVYPIHVVCGNADPAAFLEHPASTGFIEVTGDTFQVKNLAAPVVTSLKLSASPAGHALVGQPITLTAKVTPNVPGVVKFTTNGTTPVGSPVPVVDGQAGVVAPSVTTPTVRTYVATFVPTDQVGYAQDVTVFRYSVTNAPAIQVTDAAGNALTGTPRLTPGQHITISAQGFLPESQEKVLPFVSNALALYAPVATDDQGSLTGYDLTVPVLSGRGSHTLTLTGLRSFVQVSFTFTTK</sequence>
<organism evidence="2 3">
    <name type="scientific">Actinacidiphila epipremni</name>
    <dbReference type="NCBI Taxonomy" id="2053013"/>
    <lineage>
        <taxon>Bacteria</taxon>
        <taxon>Bacillati</taxon>
        <taxon>Actinomycetota</taxon>
        <taxon>Actinomycetes</taxon>
        <taxon>Kitasatosporales</taxon>
        <taxon>Streptomycetaceae</taxon>
        <taxon>Actinacidiphila</taxon>
    </lineage>
</organism>
<dbReference type="Gene3D" id="2.60.40.10">
    <property type="entry name" value="Immunoglobulins"/>
    <property type="match status" value="1"/>
</dbReference>
<evidence type="ECO:0000313" key="2">
    <source>
        <dbReference type="EMBL" id="NJP42688.1"/>
    </source>
</evidence>
<accession>A0ABX0ZM07</accession>
<evidence type="ECO:0008006" key="4">
    <source>
        <dbReference type="Google" id="ProtNLM"/>
    </source>
</evidence>
<dbReference type="Proteomes" id="UP000734511">
    <property type="component" value="Unassembled WGS sequence"/>
</dbReference>
<feature type="signal peptide" evidence="1">
    <location>
        <begin position="1"/>
        <end position="31"/>
    </location>
</feature>
<comment type="caution">
    <text evidence="2">The sequence shown here is derived from an EMBL/GenBank/DDBJ whole genome shotgun (WGS) entry which is preliminary data.</text>
</comment>
<protein>
    <recommendedName>
        <fullName evidence="4">Ig-like domain repeat protein</fullName>
    </recommendedName>
</protein>
<dbReference type="EMBL" id="JAATEJ010000002">
    <property type="protein sequence ID" value="NJP42688.1"/>
    <property type="molecule type" value="Genomic_DNA"/>
</dbReference>
<gene>
    <name evidence="2" type="ORF">HCN08_04580</name>
</gene>
<evidence type="ECO:0000313" key="3">
    <source>
        <dbReference type="Proteomes" id="UP000734511"/>
    </source>
</evidence>
<name>A0ABX0ZM07_9ACTN</name>
<reference evidence="2 3" key="1">
    <citation type="submission" date="2020-03" db="EMBL/GenBank/DDBJ databases">
        <title>WGS of actinomycetes isolated from Thailand.</title>
        <authorList>
            <person name="Thawai C."/>
        </authorList>
    </citation>
    <scope>NUCLEOTIDE SEQUENCE [LARGE SCALE GENOMIC DNA]</scope>
    <source>
        <strain evidence="2 3">PRB2-1</strain>
    </source>
</reference>